<name>A0ABU6YQB8_9FABA</name>
<evidence type="ECO:0000313" key="3">
    <source>
        <dbReference type="Proteomes" id="UP001341840"/>
    </source>
</evidence>
<keyword evidence="3" id="KW-1185">Reference proteome</keyword>
<comment type="caution">
    <text evidence="2">The sequence shown here is derived from an EMBL/GenBank/DDBJ whole genome shotgun (WGS) entry which is preliminary data.</text>
</comment>
<dbReference type="Proteomes" id="UP001341840">
    <property type="component" value="Unassembled WGS sequence"/>
</dbReference>
<protein>
    <submittedName>
        <fullName evidence="2">Uncharacterized protein</fullName>
    </submittedName>
</protein>
<reference evidence="2 3" key="1">
    <citation type="journal article" date="2023" name="Plants (Basel)">
        <title>Bridging the Gap: Combining Genomics and Transcriptomics Approaches to Understand Stylosanthes scabra, an Orphan Legume from the Brazilian Caatinga.</title>
        <authorList>
            <person name="Ferreira-Neto J.R.C."/>
            <person name="da Silva M.D."/>
            <person name="Binneck E."/>
            <person name="de Melo N.F."/>
            <person name="da Silva R.H."/>
            <person name="de Melo A.L.T.M."/>
            <person name="Pandolfi V."/>
            <person name="Bustamante F.O."/>
            <person name="Brasileiro-Vidal A.C."/>
            <person name="Benko-Iseppon A.M."/>
        </authorList>
    </citation>
    <scope>NUCLEOTIDE SEQUENCE [LARGE SCALE GENOMIC DNA]</scope>
    <source>
        <tissue evidence="2">Leaves</tissue>
    </source>
</reference>
<proteinExistence type="predicted"/>
<evidence type="ECO:0000256" key="1">
    <source>
        <dbReference type="SAM" id="MobiDB-lite"/>
    </source>
</evidence>
<dbReference type="EMBL" id="JASCZI010242367">
    <property type="protein sequence ID" value="MED6210818.1"/>
    <property type="molecule type" value="Genomic_DNA"/>
</dbReference>
<gene>
    <name evidence="2" type="ORF">PIB30_067700</name>
</gene>
<feature type="region of interest" description="Disordered" evidence="1">
    <location>
        <begin position="155"/>
        <end position="193"/>
    </location>
</feature>
<evidence type="ECO:0000313" key="2">
    <source>
        <dbReference type="EMBL" id="MED6210818.1"/>
    </source>
</evidence>
<accession>A0ABU6YQB8</accession>
<organism evidence="2 3">
    <name type="scientific">Stylosanthes scabra</name>
    <dbReference type="NCBI Taxonomy" id="79078"/>
    <lineage>
        <taxon>Eukaryota</taxon>
        <taxon>Viridiplantae</taxon>
        <taxon>Streptophyta</taxon>
        <taxon>Embryophyta</taxon>
        <taxon>Tracheophyta</taxon>
        <taxon>Spermatophyta</taxon>
        <taxon>Magnoliopsida</taxon>
        <taxon>eudicotyledons</taxon>
        <taxon>Gunneridae</taxon>
        <taxon>Pentapetalae</taxon>
        <taxon>rosids</taxon>
        <taxon>fabids</taxon>
        <taxon>Fabales</taxon>
        <taxon>Fabaceae</taxon>
        <taxon>Papilionoideae</taxon>
        <taxon>50 kb inversion clade</taxon>
        <taxon>dalbergioids sensu lato</taxon>
        <taxon>Dalbergieae</taxon>
        <taxon>Pterocarpus clade</taxon>
        <taxon>Stylosanthes</taxon>
    </lineage>
</organism>
<sequence>MAKESARNEKIAKKSLKAKFGAYAYAPKEPMHTHCHALAVSRPSWNRTICGESHESSTLYFQTWLHLCETFLTKIGTVPLTSVRSNLQRNSAFLDRSRGLPPQSQTLFSTKHKTTWKPEPNQTEPESLICLHINRKNPNPNPNRHNTRGVPVLCRTNHQPTTDHKPPPPSASHTSHHSFRLSHAWSTTGHHPRPSTLSVSLSVFLTTSHNRWPPHQPAVAPRSPATNHLVSSPSQALHCVSSSSLLAALLVATVLHFRSGVVWSRLIELLPQILTFLKDVNTI</sequence>